<dbReference type="Proteomes" id="UP000035514">
    <property type="component" value="Unassembled WGS sequence"/>
</dbReference>
<keyword evidence="5 10" id="KW-0418">Kinase</keyword>
<dbReference type="Gene3D" id="3.30.565.10">
    <property type="entry name" value="Histidine kinase-like ATPase, C-terminal domain"/>
    <property type="match status" value="1"/>
</dbReference>
<feature type="transmembrane region" description="Helical" evidence="8">
    <location>
        <begin position="165"/>
        <end position="183"/>
    </location>
</feature>
<keyword evidence="4" id="KW-0547">Nucleotide-binding</keyword>
<dbReference type="Gene3D" id="1.10.287.130">
    <property type="match status" value="1"/>
</dbReference>
<protein>
    <recommendedName>
        <fullName evidence="2">histidine kinase</fullName>
        <ecNumber evidence="2">2.7.13.3</ecNumber>
    </recommendedName>
</protein>
<dbReference type="SMART" id="SM00388">
    <property type="entry name" value="HisKA"/>
    <property type="match status" value="1"/>
</dbReference>
<evidence type="ECO:0000313" key="11">
    <source>
        <dbReference type="Proteomes" id="UP000035514"/>
    </source>
</evidence>
<dbReference type="GO" id="GO:0000155">
    <property type="term" value="F:phosphorelay sensor kinase activity"/>
    <property type="evidence" value="ECO:0007669"/>
    <property type="project" value="InterPro"/>
</dbReference>
<dbReference type="GO" id="GO:0030295">
    <property type="term" value="F:protein kinase activator activity"/>
    <property type="evidence" value="ECO:0007669"/>
    <property type="project" value="TreeGrafter"/>
</dbReference>
<dbReference type="Pfam" id="PF00512">
    <property type="entry name" value="HisKA"/>
    <property type="match status" value="1"/>
</dbReference>
<name>A0A0G9JNM5_9BACT</name>
<proteinExistence type="predicted"/>
<feature type="domain" description="Histidine kinase" evidence="9">
    <location>
        <begin position="259"/>
        <end position="461"/>
    </location>
</feature>
<reference evidence="10 11" key="1">
    <citation type="submission" date="2014-01" db="EMBL/GenBank/DDBJ databases">
        <title>Development of a Comparative Genomic Fingerprinting Assay for High Resolution Genotyping of Arcobacter butzleri.</title>
        <authorList>
            <person name="Webb A.L."/>
            <person name="Inglis G.D."/>
            <person name="Kruczkiewicz P."/>
            <person name="Selinger L.B."/>
            <person name="Taboada E.N."/>
        </authorList>
    </citation>
    <scope>NUCLEOTIDE SEQUENCE [LARGE SCALE GENOMIC DNA]</scope>
    <source>
        <strain evidence="10 11">L348</strain>
    </source>
</reference>
<dbReference type="Pfam" id="PF02518">
    <property type="entry name" value="HATPase_c"/>
    <property type="match status" value="1"/>
</dbReference>
<evidence type="ECO:0000259" key="9">
    <source>
        <dbReference type="PROSITE" id="PS50109"/>
    </source>
</evidence>
<evidence type="ECO:0000256" key="1">
    <source>
        <dbReference type="ARBA" id="ARBA00000085"/>
    </source>
</evidence>
<gene>
    <name evidence="10" type="ORF">AA20_13275</name>
</gene>
<keyword evidence="8" id="KW-1133">Transmembrane helix</keyword>
<evidence type="ECO:0000256" key="5">
    <source>
        <dbReference type="ARBA" id="ARBA00022777"/>
    </source>
</evidence>
<dbReference type="InterPro" id="IPR036097">
    <property type="entry name" value="HisK_dim/P_sf"/>
</dbReference>
<feature type="transmembrane region" description="Helical" evidence="8">
    <location>
        <begin position="12"/>
        <end position="31"/>
    </location>
</feature>
<dbReference type="InterPro" id="IPR036890">
    <property type="entry name" value="HATPase_C_sf"/>
</dbReference>
<accession>A0A0G9JNM5</accession>
<keyword evidence="8" id="KW-0472">Membrane</keyword>
<dbReference type="SUPFAM" id="SSF47384">
    <property type="entry name" value="Homodimeric domain of signal transducing histidine kinase"/>
    <property type="match status" value="1"/>
</dbReference>
<evidence type="ECO:0000256" key="3">
    <source>
        <dbReference type="ARBA" id="ARBA00022679"/>
    </source>
</evidence>
<dbReference type="RefSeq" id="WP_046997552.1">
    <property type="nucleotide sequence ID" value="NZ_JAIQ01000175.1"/>
</dbReference>
<dbReference type="CDD" id="cd00082">
    <property type="entry name" value="HisKA"/>
    <property type="match status" value="1"/>
</dbReference>
<sequence length="461" mass="53641">MLKIHQLFLRTYFTIFVAILVTLTLVTYFWAKNLYINQIEKTLIQNIDTLSIVLKDQNNLSHIKNIVRDLHSELNLRITIIDEQGEVIAESDENLAFIRNHANRPEIIQAKNVGFGKDKRNSETIKKELLYIAKKFEIDNAIYFIRMADYTNKIADNFMKLTIEIFMYITFFLIIAFLATYFISLKIKKETDTILYFLTQLTNKKSLIPLRSTYTYEFYKITKLLNKVAIKLSKKDKQKSKQNAKLKLANRQKDEIISAISHEFKNPIAIISGYSETILNDKDMPEAMKSKFLNKIYSNANKMSHIIDKLRLTLKLEEGKQELLLVPCSIKKIVENCVSDLKDKYKNREIVIKGEDVSIKVDETLISMAISNLIENSLKYSQKEVIVELSKEYICIIDKGIGIEKKELENINQKFYRISNNGWNNSLGLGLFIVQSILNLHSFKLEIESEIDKGSNFYIKY</sequence>
<keyword evidence="6" id="KW-0067">ATP-binding</keyword>
<comment type="caution">
    <text evidence="10">The sequence shown here is derived from an EMBL/GenBank/DDBJ whole genome shotgun (WGS) entry which is preliminary data.</text>
</comment>
<dbReference type="InterPro" id="IPR050351">
    <property type="entry name" value="BphY/WalK/GraS-like"/>
</dbReference>
<dbReference type="EC" id="2.7.13.3" evidence="2"/>
<dbReference type="InterPro" id="IPR003661">
    <property type="entry name" value="HisK_dim/P_dom"/>
</dbReference>
<dbReference type="PROSITE" id="PS50109">
    <property type="entry name" value="HIS_KIN"/>
    <property type="match status" value="1"/>
</dbReference>
<dbReference type="SMART" id="SM00387">
    <property type="entry name" value="HATPase_c"/>
    <property type="match status" value="1"/>
</dbReference>
<keyword evidence="3" id="KW-0808">Transferase</keyword>
<evidence type="ECO:0000256" key="4">
    <source>
        <dbReference type="ARBA" id="ARBA00022741"/>
    </source>
</evidence>
<evidence type="ECO:0000313" key="10">
    <source>
        <dbReference type="EMBL" id="KLD95871.1"/>
    </source>
</evidence>
<keyword evidence="8" id="KW-0812">Transmembrane</keyword>
<dbReference type="SUPFAM" id="SSF55874">
    <property type="entry name" value="ATPase domain of HSP90 chaperone/DNA topoisomerase II/histidine kinase"/>
    <property type="match status" value="1"/>
</dbReference>
<dbReference type="InterPro" id="IPR005467">
    <property type="entry name" value="His_kinase_dom"/>
</dbReference>
<dbReference type="InterPro" id="IPR003594">
    <property type="entry name" value="HATPase_dom"/>
</dbReference>
<organism evidence="10 11">
    <name type="scientific">Aliarcobacter butzleri L348</name>
    <dbReference type="NCBI Taxonomy" id="1447256"/>
    <lineage>
        <taxon>Bacteria</taxon>
        <taxon>Pseudomonadati</taxon>
        <taxon>Campylobacterota</taxon>
        <taxon>Epsilonproteobacteria</taxon>
        <taxon>Campylobacterales</taxon>
        <taxon>Arcobacteraceae</taxon>
        <taxon>Aliarcobacter</taxon>
    </lineage>
</organism>
<comment type="catalytic activity">
    <reaction evidence="1">
        <text>ATP + protein L-histidine = ADP + protein N-phospho-L-histidine.</text>
        <dbReference type="EC" id="2.7.13.3"/>
    </reaction>
</comment>
<evidence type="ECO:0000256" key="8">
    <source>
        <dbReference type="SAM" id="Phobius"/>
    </source>
</evidence>
<evidence type="ECO:0000256" key="6">
    <source>
        <dbReference type="ARBA" id="ARBA00022840"/>
    </source>
</evidence>
<dbReference type="CDD" id="cd00075">
    <property type="entry name" value="HATPase"/>
    <property type="match status" value="1"/>
</dbReference>
<dbReference type="PATRIC" id="fig|1447256.3.peg.2605"/>
<dbReference type="PANTHER" id="PTHR42878">
    <property type="entry name" value="TWO-COMPONENT HISTIDINE KINASE"/>
    <property type="match status" value="1"/>
</dbReference>
<evidence type="ECO:0000256" key="2">
    <source>
        <dbReference type="ARBA" id="ARBA00012438"/>
    </source>
</evidence>
<dbReference type="EMBL" id="JAIQ01000175">
    <property type="protein sequence ID" value="KLD95871.1"/>
    <property type="molecule type" value="Genomic_DNA"/>
</dbReference>
<dbReference type="GO" id="GO:0000156">
    <property type="term" value="F:phosphorelay response regulator activity"/>
    <property type="evidence" value="ECO:0007669"/>
    <property type="project" value="TreeGrafter"/>
</dbReference>
<dbReference type="GO" id="GO:0007234">
    <property type="term" value="P:osmosensory signaling via phosphorelay pathway"/>
    <property type="evidence" value="ECO:0007669"/>
    <property type="project" value="TreeGrafter"/>
</dbReference>
<dbReference type="GO" id="GO:0005524">
    <property type="term" value="F:ATP binding"/>
    <property type="evidence" value="ECO:0007669"/>
    <property type="project" value="UniProtKB-KW"/>
</dbReference>
<keyword evidence="7" id="KW-0902">Two-component regulatory system</keyword>
<dbReference type="PANTHER" id="PTHR42878:SF7">
    <property type="entry name" value="SENSOR HISTIDINE KINASE GLRK"/>
    <property type="match status" value="1"/>
</dbReference>
<evidence type="ECO:0000256" key="7">
    <source>
        <dbReference type="ARBA" id="ARBA00023012"/>
    </source>
</evidence>
<dbReference type="AlphaFoldDB" id="A0A0G9JNM5"/>